<dbReference type="Pfam" id="PF13458">
    <property type="entry name" value="Peripla_BP_6"/>
    <property type="match status" value="1"/>
</dbReference>
<dbReference type="EMBL" id="CADCXN010000055">
    <property type="protein sequence ID" value="CAA9890700.1"/>
    <property type="molecule type" value="Genomic_DNA"/>
</dbReference>
<feature type="domain" description="Leucine-binding protein" evidence="4">
    <location>
        <begin position="98"/>
        <end position="396"/>
    </location>
</feature>
<comment type="caution">
    <text evidence="5">The sequence shown here is derived from an EMBL/GenBank/DDBJ whole genome shotgun (WGS) entry which is preliminary data.</text>
</comment>
<reference evidence="5 6" key="1">
    <citation type="submission" date="2020-02" db="EMBL/GenBank/DDBJ databases">
        <authorList>
            <person name="Hogendoorn C."/>
        </authorList>
    </citation>
    <scope>NUCLEOTIDE SEQUENCE [LARGE SCALE GENOMIC DNA]</scope>
    <source>
        <strain evidence="5">METHB21</strain>
    </source>
</reference>
<keyword evidence="2" id="KW-0732">Signal</keyword>
<evidence type="ECO:0000256" key="3">
    <source>
        <dbReference type="SAM" id="Phobius"/>
    </source>
</evidence>
<keyword evidence="6" id="KW-1185">Reference proteome</keyword>
<accession>A0A8S0X843</accession>
<dbReference type="AlphaFoldDB" id="A0A8S0X843"/>
<keyword evidence="3" id="KW-0812">Transmembrane</keyword>
<dbReference type="InterPro" id="IPR028082">
    <property type="entry name" value="Peripla_BP_I"/>
</dbReference>
<dbReference type="NCBIfam" id="TIGR03863">
    <property type="entry name" value="PQQ_ABC_bind"/>
    <property type="match status" value="1"/>
</dbReference>
<evidence type="ECO:0000259" key="4">
    <source>
        <dbReference type="Pfam" id="PF13458"/>
    </source>
</evidence>
<dbReference type="SUPFAM" id="SSF53822">
    <property type="entry name" value="Periplasmic binding protein-like I"/>
    <property type="match status" value="1"/>
</dbReference>
<dbReference type="PANTHER" id="PTHR30483:SF6">
    <property type="entry name" value="PERIPLASMIC BINDING PROTEIN OF ABC TRANSPORTER FOR NATURAL AMINO ACIDS"/>
    <property type="match status" value="1"/>
</dbReference>
<dbReference type="InterPro" id="IPR028081">
    <property type="entry name" value="Leu-bd"/>
</dbReference>
<protein>
    <recommendedName>
        <fullName evidence="4">Leucine-binding protein domain-containing protein</fullName>
    </recommendedName>
</protein>
<evidence type="ECO:0000313" key="5">
    <source>
        <dbReference type="EMBL" id="CAA9890700.1"/>
    </source>
</evidence>
<dbReference type="InterPro" id="IPR022478">
    <property type="entry name" value="ABC_transptr_sub-bd_PQQ"/>
</dbReference>
<dbReference type="Gene3D" id="3.40.50.2300">
    <property type="match status" value="2"/>
</dbReference>
<dbReference type="CDD" id="cd06268">
    <property type="entry name" value="PBP1_ABC_transporter_LIVBP-like"/>
    <property type="match status" value="1"/>
</dbReference>
<dbReference type="PANTHER" id="PTHR30483">
    <property type="entry name" value="LEUCINE-SPECIFIC-BINDING PROTEIN"/>
    <property type="match status" value="1"/>
</dbReference>
<evidence type="ECO:0000313" key="6">
    <source>
        <dbReference type="Proteomes" id="UP000494216"/>
    </source>
</evidence>
<organism evidence="5 6">
    <name type="scientific">Candidatus Methylobacter favarea</name>
    <dbReference type="NCBI Taxonomy" id="2707345"/>
    <lineage>
        <taxon>Bacteria</taxon>
        <taxon>Pseudomonadati</taxon>
        <taxon>Pseudomonadota</taxon>
        <taxon>Gammaproteobacteria</taxon>
        <taxon>Methylococcales</taxon>
        <taxon>Methylococcaceae</taxon>
        <taxon>Methylobacter</taxon>
    </lineage>
</organism>
<proteinExistence type="inferred from homology"/>
<feature type="transmembrane region" description="Helical" evidence="3">
    <location>
        <begin position="41"/>
        <end position="62"/>
    </location>
</feature>
<keyword evidence="3" id="KW-1133">Transmembrane helix</keyword>
<sequence>MDKFQIPALAHVLKTELKFLNPLKLASLCLFCKAMMRSINLLLQAIVRTFFIIQLFAAGIAYGKAKQVINIAFLTQEQKVPPALSNLDPFIKNKGILGAELAIEDNNTTGEFTGQQFILKKFIVPADGNVITTANKEIGKKFNYVVSGLAIDQLNRLADSQNARQKLIFDAATSDDALRNEQCRPNVLHILPSRAMRADAIAQYMLKKRWTKWFLVIGPNQEDRLYAEAIRRAAKRFGIKIVAEKIWEHTFDARRTAQSDVAVFTQAEDDYDVLAVADEQGLFGEYLDYRTWLPRPVIGTQGLIATAWHRTHEQWGAVQIQNRFREKAGRWMEDQDYAAYLAVRAIGEAATRTQSKDLNKLKDYLLSDQFALQGYKGTPLSFRSWDGQLRQPVLLAAPRSLVAVAPIEGFLHPKTELDTLGYDQPESKCKW</sequence>
<keyword evidence="3" id="KW-0472">Membrane</keyword>
<name>A0A8S0X843_9GAMM</name>
<dbReference type="InterPro" id="IPR051010">
    <property type="entry name" value="BCAA_transport"/>
</dbReference>
<comment type="similarity">
    <text evidence="1">Belongs to the leucine-binding protein family.</text>
</comment>
<dbReference type="Proteomes" id="UP000494216">
    <property type="component" value="Unassembled WGS sequence"/>
</dbReference>
<evidence type="ECO:0000256" key="1">
    <source>
        <dbReference type="ARBA" id="ARBA00010062"/>
    </source>
</evidence>
<gene>
    <name evidence="5" type="ORF">METHB2_270030</name>
</gene>
<evidence type="ECO:0000256" key="2">
    <source>
        <dbReference type="ARBA" id="ARBA00022729"/>
    </source>
</evidence>